<keyword evidence="5" id="KW-1185">Reference proteome</keyword>
<sequence>MFYLGFGNVGLWAAHLIIEASGKVITISDVTRAVKNINGLDITKLMNHSTENHRIKGFDGGDPIDPRSLLTEECDVLIPVALGGAINKDNANDIKAKHSIDATNHPTDPGVDVQVQRHVETV</sequence>
<reference evidence="4" key="2">
    <citation type="submission" date="2021-02" db="EMBL/GenBank/DDBJ databases">
        <authorList>
            <person name="Kimball J.A."/>
            <person name="Haas M.W."/>
            <person name="Macchietto M."/>
            <person name="Kono T."/>
            <person name="Duquette J."/>
            <person name="Shao M."/>
        </authorList>
    </citation>
    <scope>NUCLEOTIDE SEQUENCE</scope>
    <source>
        <tissue evidence="4">Fresh leaf tissue</tissue>
    </source>
</reference>
<dbReference type="AlphaFoldDB" id="A0A8J5SX74"/>
<dbReference type="Proteomes" id="UP000729402">
    <property type="component" value="Unassembled WGS sequence"/>
</dbReference>
<proteinExistence type="predicted"/>
<protein>
    <recommendedName>
        <fullName evidence="3">Glutamate/phenylalanine/leucine/valine/L-tryptophan dehydrogenase C-terminal domain-containing protein</fullName>
    </recommendedName>
</protein>
<evidence type="ECO:0000313" key="4">
    <source>
        <dbReference type="EMBL" id="KAG8082408.1"/>
    </source>
</evidence>
<dbReference type="GO" id="GO:0005739">
    <property type="term" value="C:mitochondrion"/>
    <property type="evidence" value="ECO:0007669"/>
    <property type="project" value="TreeGrafter"/>
</dbReference>
<dbReference type="EMBL" id="JAAALK010000086">
    <property type="protein sequence ID" value="KAG8082408.1"/>
    <property type="molecule type" value="Genomic_DNA"/>
</dbReference>
<accession>A0A8J5SX74</accession>
<gene>
    <name evidence="4" type="ORF">GUJ93_ZPchr0014g46539</name>
</gene>
<evidence type="ECO:0000313" key="5">
    <source>
        <dbReference type="Proteomes" id="UP000729402"/>
    </source>
</evidence>
<dbReference type="GO" id="GO:0006538">
    <property type="term" value="P:L-glutamate catabolic process"/>
    <property type="evidence" value="ECO:0007669"/>
    <property type="project" value="TreeGrafter"/>
</dbReference>
<keyword evidence="2" id="KW-0520">NAD</keyword>
<evidence type="ECO:0000256" key="1">
    <source>
        <dbReference type="ARBA" id="ARBA00023002"/>
    </source>
</evidence>
<dbReference type="Pfam" id="PF00208">
    <property type="entry name" value="ELFV_dehydrog"/>
    <property type="match status" value="1"/>
</dbReference>
<keyword evidence="1" id="KW-0560">Oxidoreductase</keyword>
<dbReference type="InterPro" id="IPR006096">
    <property type="entry name" value="Glu/Leu/Phe/Val/Trp_DH_C"/>
</dbReference>
<comment type="caution">
    <text evidence="4">The sequence shown here is derived from an EMBL/GenBank/DDBJ whole genome shotgun (WGS) entry which is preliminary data.</text>
</comment>
<name>A0A8J5SX74_ZIZPA</name>
<reference evidence="4" key="1">
    <citation type="journal article" date="2021" name="bioRxiv">
        <title>Whole Genome Assembly and Annotation of Northern Wild Rice, Zizania palustris L., Supports a Whole Genome Duplication in the Zizania Genus.</title>
        <authorList>
            <person name="Haas M."/>
            <person name="Kono T."/>
            <person name="Macchietto M."/>
            <person name="Millas R."/>
            <person name="McGilp L."/>
            <person name="Shao M."/>
            <person name="Duquette J."/>
            <person name="Hirsch C.N."/>
            <person name="Kimball J."/>
        </authorList>
    </citation>
    <scope>NUCLEOTIDE SEQUENCE</scope>
    <source>
        <tissue evidence="4">Fresh leaf tissue</tissue>
    </source>
</reference>
<feature type="domain" description="Glutamate/phenylalanine/leucine/valine/L-tryptophan dehydrogenase C-terminal" evidence="3">
    <location>
        <begin position="5"/>
        <end position="110"/>
    </location>
</feature>
<organism evidence="4 5">
    <name type="scientific">Zizania palustris</name>
    <name type="common">Northern wild rice</name>
    <dbReference type="NCBI Taxonomy" id="103762"/>
    <lineage>
        <taxon>Eukaryota</taxon>
        <taxon>Viridiplantae</taxon>
        <taxon>Streptophyta</taxon>
        <taxon>Embryophyta</taxon>
        <taxon>Tracheophyta</taxon>
        <taxon>Spermatophyta</taxon>
        <taxon>Magnoliopsida</taxon>
        <taxon>Liliopsida</taxon>
        <taxon>Poales</taxon>
        <taxon>Poaceae</taxon>
        <taxon>BOP clade</taxon>
        <taxon>Oryzoideae</taxon>
        <taxon>Oryzeae</taxon>
        <taxon>Zizaniinae</taxon>
        <taxon>Zizania</taxon>
    </lineage>
</organism>
<dbReference type="GO" id="GO:0004352">
    <property type="term" value="F:glutamate dehydrogenase (NAD+) activity"/>
    <property type="evidence" value="ECO:0007669"/>
    <property type="project" value="TreeGrafter"/>
</dbReference>
<evidence type="ECO:0000259" key="3">
    <source>
        <dbReference type="Pfam" id="PF00208"/>
    </source>
</evidence>
<dbReference type="PANTHER" id="PTHR11606">
    <property type="entry name" value="GLUTAMATE DEHYDROGENASE"/>
    <property type="match status" value="1"/>
</dbReference>
<evidence type="ECO:0000256" key="2">
    <source>
        <dbReference type="ARBA" id="ARBA00023027"/>
    </source>
</evidence>
<dbReference type="OrthoDB" id="1919587at2759"/>
<dbReference type="PANTHER" id="PTHR11606:SF29">
    <property type="entry name" value="GLUTAMATE DEHYDROGENASE 3-RELATED"/>
    <property type="match status" value="1"/>
</dbReference>